<organism evidence="1 2">
    <name type="scientific">Actinoplanes couchii</name>
    <dbReference type="NCBI Taxonomy" id="403638"/>
    <lineage>
        <taxon>Bacteria</taxon>
        <taxon>Bacillati</taxon>
        <taxon>Actinomycetota</taxon>
        <taxon>Actinomycetes</taxon>
        <taxon>Micromonosporales</taxon>
        <taxon>Micromonosporaceae</taxon>
        <taxon>Actinoplanes</taxon>
    </lineage>
</organism>
<sequence>MPIIPPTVTITTPALINGKSLISDGLLARLTTRIADEHPELAPDMPTRIMDQALAFLGTCAVATRPIGPSDTVDIGWHTFILYTTEYAEFCARIAGRFIHHVPDDDPVVSPVQVKLADVVETITAAGYRVDPELWPLTMRVDCSQCHSGCHDGN</sequence>
<reference evidence="1 2" key="1">
    <citation type="submission" date="2021-01" db="EMBL/GenBank/DDBJ databases">
        <title>Whole genome shotgun sequence of Actinoplanes couchii NBRC 106145.</title>
        <authorList>
            <person name="Komaki H."/>
            <person name="Tamura T."/>
        </authorList>
    </citation>
    <scope>NUCLEOTIDE SEQUENCE [LARGE SCALE GENOMIC DNA]</scope>
    <source>
        <strain evidence="1 2">NBRC 106145</strain>
    </source>
</reference>
<gene>
    <name evidence="1" type="ORF">Aco03nite_105120</name>
</gene>
<comment type="caution">
    <text evidence="1">The sequence shown here is derived from an EMBL/GenBank/DDBJ whole genome shotgun (WGS) entry which is preliminary data.</text>
</comment>
<dbReference type="RefSeq" id="WP_203810762.1">
    <property type="nucleotide sequence ID" value="NZ_BAAAQE010000053.1"/>
</dbReference>
<evidence type="ECO:0000313" key="1">
    <source>
        <dbReference type="EMBL" id="GID62108.1"/>
    </source>
</evidence>
<keyword evidence="2" id="KW-1185">Reference proteome</keyword>
<protein>
    <submittedName>
        <fullName evidence="1">Uncharacterized protein</fullName>
    </submittedName>
</protein>
<dbReference type="Proteomes" id="UP000612282">
    <property type="component" value="Unassembled WGS sequence"/>
</dbReference>
<name>A0ABQ3XUB5_9ACTN</name>
<dbReference type="EMBL" id="BOMG01000178">
    <property type="protein sequence ID" value="GID62108.1"/>
    <property type="molecule type" value="Genomic_DNA"/>
</dbReference>
<proteinExistence type="predicted"/>
<evidence type="ECO:0000313" key="2">
    <source>
        <dbReference type="Proteomes" id="UP000612282"/>
    </source>
</evidence>
<accession>A0ABQ3XUB5</accession>